<proteinExistence type="predicted"/>
<name>A0A7S4A960_9STRA</name>
<sequence>MPPKKKSEQAYKNAIEAAYIMWPELKEQELVPWRQFYNRPFLRAYHGLASVQSGMGKGKESLENFRFLLRANPCDNQGVRGPVFHKLIGIGEYKEAEQIAEKHSDGRNSTEAVFLFGFILIDFLKHKLGYCSQKDLEESMVKALRKNSYVIPLLLTKQITEPSDCITAHSMDEAKNIVFMMTETTQRLPGTLEWLEGAMFQSGIKPDDDGAILFALLQKYWILVGMKNGEKIVVTSNVDAMPGRGLRSFRLASGMKEHNPDKIVAFQYGKKECDDDNFLNAFVSFPYDKVKSIPFWKMLHAARYQ</sequence>
<dbReference type="AlphaFoldDB" id="A0A7S4A960"/>
<evidence type="ECO:0000313" key="1">
    <source>
        <dbReference type="EMBL" id="CAE0707580.1"/>
    </source>
</evidence>
<protein>
    <submittedName>
        <fullName evidence="1">Uncharacterized protein</fullName>
    </submittedName>
</protein>
<gene>
    <name evidence="1" type="ORF">PAUS00366_LOCUS300</name>
</gene>
<organism evidence="1">
    <name type="scientific">Pseudo-nitzschia australis</name>
    <dbReference type="NCBI Taxonomy" id="44445"/>
    <lineage>
        <taxon>Eukaryota</taxon>
        <taxon>Sar</taxon>
        <taxon>Stramenopiles</taxon>
        <taxon>Ochrophyta</taxon>
        <taxon>Bacillariophyta</taxon>
        <taxon>Bacillariophyceae</taxon>
        <taxon>Bacillariophycidae</taxon>
        <taxon>Bacillariales</taxon>
        <taxon>Bacillariaceae</taxon>
        <taxon>Pseudo-nitzschia</taxon>
    </lineage>
</organism>
<accession>A0A7S4A960</accession>
<reference evidence="1" key="1">
    <citation type="submission" date="2021-01" db="EMBL/GenBank/DDBJ databases">
        <authorList>
            <person name="Corre E."/>
            <person name="Pelletier E."/>
            <person name="Niang G."/>
            <person name="Scheremetjew M."/>
            <person name="Finn R."/>
            <person name="Kale V."/>
            <person name="Holt S."/>
            <person name="Cochrane G."/>
            <person name="Meng A."/>
            <person name="Brown T."/>
            <person name="Cohen L."/>
        </authorList>
    </citation>
    <scope>NUCLEOTIDE SEQUENCE</scope>
    <source>
        <strain evidence="1">10249 10 AB</strain>
    </source>
</reference>
<dbReference type="EMBL" id="HBIX01000374">
    <property type="protein sequence ID" value="CAE0707580.1"/>
    <property type="molecule type" value="Transcribed_RNA"/>
</dbReference>